<sequence>MSSFTKAGSKRKASEHLDAPSNVGPTLKVAKIHSFFGKKTEPTLSGSYKWLDPLGPALSCLHGVNLNPKPSTKVAAFDLDGTLIKSDFGIGSSRKASTSTPTAAPSWEWWRASIPAKLKEVIDSGFTVVIISNQALKPAALKAWKLKISSIAAALPDVPFRLFAASAKDGYRKPMPGMWTELERIFVEDGVTIDKAQSFFVGDAAGRQYTGTKSDFSSTDRKWALNVDISFLTPEEYFLKLPPHTNFTLPGFNVSSLPTDLPTITPTSSPLLPHPPKQELVLFVGYPCLGKTTFFRSHFEPAGYIHINQDTLKTRDKCVKEMQRHLQDGKSCVIDNTNRNATTRKYYVDVANQLKVSTRCFYFMGSIELAWHNNLYRTFNLPPSVATVESKRELVPYIGFSGFRDSFEGPSLEEGFREVKKVNWVFKGTLEEKKYWSMWLQIDGK</sequence>
<reference evidence="2" key="1">
    <citation type="submission" date="2020-07" db="EMBL/GenBank/DDBJ databases">
        <authorList>
            <person name="Nieuwenhuis M."/>
            <person name="Van De Peppel L.J.J."/>
        </authorList>
    </citation>
    <scope>NUCLEOTIDE SEQUENCE</scope>
    <source>
        <strain evidence="2">AP01</strain>
        <tissue evidence="2">Mycelium</tissue>
    </source>
</reference>
<evidence type="ECO:0008006" key="4">
    <source>
        <dbReference type="Google" id="ProtNLM"/>
    </source>
</evidence>
<dbReference type="Pfam" id="PF08645">
    <property type="entry name" value="PNK3P"/>
    <property type="match status" value="1"/>
</dbReference>
<dbReference type="InterPro" id="IPR013954">
    <property type="entry name" value="PNK3P"/>
</dbReference>
<dbReference type="GO" id="GO:0006281">
    <property type="term" value="P:DNA repair"/>
    <property type="evidence" value="ECO:0007669"/>
    <property type="project" value="TreeGrafter"/>
</dbReference>
<proteinExistence type="predicted"/>
<dbReference type="GO" id="GO:0003690">
    <property type="term" value="F:double-stranded DNA binding"/>
    <property type="evidence" value="ECO:0007669"/>
    <property type="project" value="TreeGrafter"/>
</dbReference>
<dbReference type="InterPro" id="IPR023214">
    <property type="entry name" value="HAD_sf"/>
</dbReference>
<dbReference type="PANTHER" id="PTHR12083:SF9">
    <property type="entry name" value="BIFUNCTIONAL POLYNUCLEOTIDE PHOSPHATASE_KINASE"/>
    <property type="match status" value="1"/>
</dbReference>
<name>A0A9P7G5F4_9AGAR</name>
<dbReference type="InterPro" id="IPR027417">
    <property type="entry name" value="P-loop_NTPase"/>
</dbReference>
<keyword evidence="3" id="KW-1185">Reference proteome</keyword>
<dbReference type="PANTHER" id="PTHR12083">
    <property type="entry name" value="BIFUNCTIONAL POLYNUCLEOTIDE PHOSPHATASE/KINASE"/>
    <property type="match status" value="1"/>
</dbReference>
<evidence type="ECO:0000313" key="3">
    <source>
        <dbReference type="Proteomes" id="UP000775547"/>
    </source>
</evidence>
<evidence type="ECO:0000313" key="2">
    <source>
        <dbReference type="EMBL" id="KAG5643898.1"/>
    </source>
</evidence>
<gene>
    <name evidence="2" type="ORF">DXG03_009469</name>
</gene>
<dbReference type="SUPFAM" id="SSF52540">
    <property type="entry name" value="P-loop containing nucleoside triphosphate hydrolases"/>
    <property type="match status" value="1"/>
</dbReference>
<organism evidence="2 3">
    <name type="scientific">Asterophora parasitica</name>
    <dbReference type="NCBI Taxonomy" id="117018"/>
    <lineage>
        <taxon>Eukaryota</taxon>
        <taxon>Fungi</taxon>
        <taxon>Dikarya</taxon>
        <taxon>Basidiomycota</taxon>
        <taxon>Agaricomycotina</taxon>
        <taxon>Agaricomycetes</taxon>
        <taxon>Agaricomycetidae</taxon>
        <taxon>Agaricales</taxon>
        <taxon>Tricholomatineae</taxon>
        <taxon>Lyophyllaceae</taxon>
        <taxon>Asterophora</taxon>
    </lineage>
</organism>
<dbReference type="Gene3D" id="3.40.50.300">
    <property type="entry name" value="P-loop containing nucleotide triphosphate hydrolases"/>
    <property type="match status" value="1"/>
</dbReference>
<dbReference type="Gene3D" id="3.40.50.1000">
    <property type="entry name" value="HAD superfamily/HAD-like"/>
    <property type="match status" value="1"/>
</dbReference>
<dbReference type="GO" id="GO:0046403">
    <property type="term" value="F:polynucleotide 3'-phosphatase activity"/>
    <property type="evidence" value="ECO:0007669"/>
    <property type="project" value="TreeGrafter"/>
</dbReference>
<dbReference type="FunFam" id="3.40.50.300:FF:000737">
    <property type="entry name" value="Bifunctional polynucleotide phosphatase/kinase"/>
    <property type="match status" value="1"/>
</dbReference>
<dbReference type="InterPro" id="IPR006549">
    <property type="entry name" value="HAD-SF_hydro_IIIA"/>
</dbReference>
<dbReference type="InterPro" id="IPR036412">
    <property type="entry name" value="HAD-like_sf"/>
</dbReference>
<dbReference type="InterPro" id="IPR006551">
    <property type="entry name" value="Polynucleotide_phosphatase"/>
</dbReference>
<dbReference type="GO" id="GO:0046404">
    <property type="term" value="F:ATP-dependent polydeoxyribonucleotide 5'-hydroxyl-kinase activity"/>
    <property type="evidence" value="ECO:0007669"/>
    <property type="project" value="TreeGrafter"/>
</dbReference>
<accession>A0A9P7G5F4</accession>
<dbReference type="NCBIfam" id="TIGR01662">
    <property type="entry name" value="HAD-SF-IIIA"/>
    <property type="match status" value="1"/>
</dbReference>
<comment type="caution">
    <text evidence="2">The sequence shown here is derived from an EMBL/GenBank/DDBJ whole genome shotgun (WGS) entry which is preliminary data.</text>
</comment>
<dbReference type="NCBIfam" id="TIGR01664">
    <property type="entry name" value="DNA-3'-Pase"/>
    <property type="match status" value="1"/>
</dbReference>
<protein>
    <recommendedName>
        <fullName evidence="4">PNK3P-domain-containing protein</fullName>
    </recommendedName>
</protein>
<dbReference type="AlphaFoldDB" id="A0A9P7G5F4"/>
<feature type="region of interest" description="Disordered" evidence="1">
    <location>
        <begin position="1"/>
        <end position="20"/>
    </location>
</feature>
<dbReference type="Proteomes" id="UP000775547">
    <property type="component" value="Unassembled WGS sequence"/>
</dbReference>
<reference evidence="2" key="2">
    <citation type="submission" date="2021-10" db="EMBL/GenBank/DDBJ databases">
        <title>Phylogenomics reveals ancestral predisposition of the termite-cultivated fungus Termitomyces towards a domesticated lifestyle.</title>
        <authorList>
            <person name="Auxier B."/>
            <person name="Grum-Grzhimaylo A."/>
            <person name="Cardenas M.E."/>
            <person name="Lodge J.D."/>
            <person name="Laessoe T."/>
            <person name="Pedersen O."/>
            <person name="Smith M.E."/>
            <person name="Kuyper T.W."/>
            <person name="Franco-Molano E.A."/>
            <person name="Baroni T.J."/>
            <person name="Aanen D.K."/>
        </authorList>
    </citation>
    <scope>NUCLEOTIDE SEQUENCE</scope>
    <source>
        <strain evidence="2">AP01</strain>
        <tissue evidence="2">Mycelium</tissue>
    </source>
</reference>
<evidence type="ECO:0000256" key="1">
    <source>
        <dbReference type="SAM" id="MobiDB-lite"/>
    </source>
</evidence>
<dbReference type="EMBL" id="JABCKV010000090">
    <property type="protein sequence ID" value="KAG5643898.1"/>
    <property type="molecule type" value="Genomic_DNA"/>
</dbReference>
<dbReference type="OrthoDB" id="19045at2759"/>
<dbReference type="SUPFAM" id="SSF56784">
    <property type="entry name" value="HAD-like"/>
    <property type="match status" value="1"/>
</dbReference>